<evidence type="ECO:0000313" key="3">
    <source>
        <dbReference type="Proteomes" id="UP000244855"/>
    </source>
</evidence>
<feature type="compositionally biased region" description="Basic and acidic residues" evidence="1">
    <location>
        <begin position="89"/>
        <end position="107"/>
    </location>
</feature>
<sequence length="211" mass="23741">MADHNNSATVIITIKDRRYRINLDPTNNYSVNLTLGPPFWQASNNSANDEPEDIENDYDVPGLQVQVRCIDSDGRDSEEAENDGNNEEAPDHDIERPERSLMSENRVDVGIQVDLGSPLEGGSTVSSNGLGTSDNEDDDEARLYNEDDDEARLYNEDDDEARLYNEDDDEIRSSTRDLQTYVGSEPAGEDNQVDMEGVEEISFEPIYWPGW</sequence>
<feature type="compositionally biased region" description="Basic and acidic residues" evidence="1">
    <location>
        <begin position="141"/>
        <end position="175"/>
    </location>
</feature>
<evidence type="ECO:0000256" key="1">
    <source>
        <dbReference type="SAM" id="MobiDB-lite"/>
    </source>
</evidence>
<gene>
    <name evidence="2" type="ORF">DM02DRAFT_658706</name>
</gene>
<evidence type="ECO:0000313" key="2">
    <source>
        <dbReference type="EMBL" id="PVH96979.1"/>
    </source>
</evidence>
<name>A0A2V1DIB0_9PLEO</name>
<organism evidence="2 3">
    <name type="scientific">Periconia macrospinosa</name>
    <dbReference type="NCBI Taxonomy" id="97972"/>
    <lineage>
        <taxon>Eukaryota</taxon>
        <taxon>Fungi</taxon>
        <taxon>Dikarya</taxon>
        <taxon>Ascomycota</taxon>
        <taxon>Pezizomycotina</taxon>
        <taxon>Dothideomycetes</taxon>
        <taxon>Pleosporomycetidae</taxon>
        <taxon>Pleosporales</taxon>
        <taxon>Massarineae</taxon>
        <taxon>Periconiaceae</taxon>
        <taxon>Periconia</taxon>
    </lineage>
</organism>
<keyword evidence="3" id="KW-1185">Reference proteome</keyword>
<feature type="compositionally biased region" description="Acidic residues" evidence="1">
    <location>
        <begin position="78"/>
        <end position="88"/>
    </location>
</feature>
<dbReference type="EMBL" id="KZ805449">
    <property type="protein sequence ID" value="PVH96979.1"/>
    <property type="molecule type" value="Genomic_DNA"/>
</dbReference>
<dbReference type="AlphaFoldDB" id="A0A2V1DIB0"/>
<feature type="compositionally biased region" description="Acidic residues" evidence="1">
    <location>
        <begin position="49"/>
        <end position="58"/>
    </location>
</feature>
<accession>A0A2V1DIB0</accession>
<feature type="region of interest" description="Disordered" evidence="1">
    <location>
        <begin position="42"/>
        <end position="191"/>
    </location>
</feature>
<protein>
    <submittedName>
        <fullName evidence="2">Uncharacterized protein</fullName>
    </submittedName>
</protein>
<proteinExistence type="predicted"/>
<feature type="compositionally biased region" description="Polar residues" evidence="1">
    <location>
        <begin position="123"/>
        <end position="133"/>
    </location>
</feature>
<dbReference type="Proteomes" id="UP000244855">
    <property type="component" value="Unassembled WGS sequence"/>
</dbReference>
<reference evidence="2 3" key="1">
    <citation type="journal article" date="2018" name="Sci. Rep.">
        <title>Comparative genomics provides insights into the lifestyle and reveals functional heterogeneity of dark septate endophytic fungi.</title>
        <authorList>
            <person name="Knapp D.G."/>
            <person name="Nemeth J.B."/>
            <person name="Barry K."/>
            <person name="Hainaut M."/>
            <person name="Henrissat B."/>
            <person name="Johnson J."/>
            <person name="Kuo A."/>
            <person name="Lim J.H.P."/>
            <person name="Lipzen A."/>
            <person name="Nolan M."/>
            <person name="Ohm R.A."/>
            <person name="Tamas L."/>
            <person name="Grigoriev I.V."/>
            <person name="Spatafora J.W."/>
            <person name="Nagy L.G."/>
            <person name="Kovacs G.M."/>
        </authorList>
    </citation>
    <scope>NUCLEOTIDE SEQUENCE [LARGE SCALE GENOMIC DNA]</scope>
    <source>
        <strain evidence="2 3">DSE2036</strain>
    </source>
</reference>